<feature type="compositionally biased region" description="Polar residues" evidence="1">
    <location>
        <begin position="16"/>
        <end position="28"/>
    </location>
</feature>
<gene>
    <name evidence="2" type="ORF">AAES_259025</name>
</gene>
<evidence type="ECO:0000313" key="3">
    <source>
        <dbReference type="Proteomes" id="UP000051836"/>
    </source>
</evidence>
<evidence type="ECO:0000256" key="1">
    <source>
        <dbReference type="SAM" id="MobiDB-lite"/>
    </source>
</evidence>
<keyword evidence="3" id="KW-1185">Reference proteome</keyword>
<proteinExistence type="predicted"/>
<comment type="caution">
    <text evidence="2">The sequence shown here is derived from an EMBL/GenBank/DDBJ whole genome shotgun (WGS) entry which is preliminary data.</text>
</comment>
<feature type="region of interest" description="Disordered" evidence="1">
    <location>
        <begin position="16"/>
        <end position="55"/>
    </location>
</feature>
<evidence type="ECO:0000313" key="2">
    <source>
        <dbReference type="EMBL" id="KQK73364.1"/>
    </source>
</evidence>
<protein>
    <submittedName>
        <fullName evidence="2">Uncharacterized protein</fullName>
    </submittedName>
</protein>
<dbReference type="Proteomes" id="UP000051836">
    <property type="component" value="Unassembled WGS sequence"/>
</dbReference>
<feature type="compositionally biased region" description="Low complexity" evidence="1">
    <location>
        <begin position="37"/>
        <end position="55"/>
    </location>
</feature>
<sequence length="101" mass="11633">MSLDLMAKQLQLKYSSCTSPSDKYSNHSNFDRNRQRSYSSSKHSSYTNPSNKYSSYPNPNNRYCCHSNHSDNHCSYTRGPIRANIGCPCTQGEKAEKRQER</sequence>
<name>A0A0Q3PAS6_AMAAE</name>
<organism evidence="2 3">
    <name type="scientific">Amazona aestiva</name>
    <name type="common">Blue-fronted Amazon parrot</name>
    <dbReference type="NCBI Taxonomy" id="12930"/>
    <lineage>
        <taxon>Eukaryota</taxon>
        <taxon>Metazoa</taxon>
        <taxon>Chordata</taxon>
        <taxon>Craniata</taxon>
        <taxon>Vertebrata</taxon>
        <taxon>Euteleostomi</taxon>
        <taxon>Archelosauria</taxon>
        <taxon>Archosauria</taxon>
        <taxon>Dinosauria</taxon>
        <taxon>Saurischia</taxon>
        <taxon>Theropoda</taxon>
        <taxon>Coelurosauria</taxon>
        <taxon>Aves</taxon>
        <taxon>Neognathae</taxon>
        <taxon>Neoaves</taxon>
        <taxon>Telluraves</taxon>
        <taxon>Australaves</taxon>
        <taxon>Psittaciformes</taxon>
        <taxon>Psittacidae</taxon>
        <taxon>Amazona</taxon>
    </lineage>
</organism>
<accession>A0A0Q3PAS6</accession>
<reference evidence="2 3" key="1">
    <citation type="submission" date="2015-10" db="EMBL/GenBank/DDBJ databases">
        <authorList>
            <person name="Gilbert D.G."/>
        </authorList>
    </citation>
    <scope>NUCLEOTIDE SEQUENCE [LARGE SCALE GENOMIC DNA]</scope>
    <source>
        <strain evidence="2">FVVF132</strain>
    </source>
</reference>
<dbReference type="EMBL" id="LMAW01003213">
    <property type="protein sequence ID" value="KQK73364.1"/>
    <property type="molecule type" value="Genomic_DNA"/>
</dbReference>
<dbReference type="AlphaFoldDB" id="A0A0Q3PAS6"/>